<evidence type="ECO:0000256" key="1">
    <source>
        <dbReference type="SAM" id="MobiDB-lite"/>
    </source>
</evidence>
<evidence type="ECO:0000313" key="2">
    <source>
        <dbReference type="EMBL" id="MDA0642948.1"/>
    </source>
</evidence>
<protein>
    <recommendedName>
        <fullName evidence="4">DUF5709 domain-containing protein</fullName>
    </recommendedName>
</protein>
<feature type="region of interest" description="Disordered" evidence="1">
    <location>
        <begin position="1"/>
        <end position="144"/>
    </location>
</feature>
<gene>
    <name evidence="2" type="ORF">OUY24_20160</name>
</gene>
<feature type="compositionally biased region" description="Acidic residues" evidence="1">
    <location>
        <begin position="110"/>
        <end position="121"/>
    </location>
</feature>
<evidence type="ECO:0000313" key="3">
    <source>
        <dbReference type="Proteomes" id="UP001212498"/>
    </source>
</evidence>
<dbReference type="Proteomes" id="UP001212498">
    <property type="component" value="Unassembled WGS sequence"/>
</dbReference>
<evidence type="ECO:0008006" key="4">
    <source>
        <dbReference type="Google" id="ProtNLM"/>
    </source>
</evidence>
<dbReference type="RefSeq" id="WP_271277359.1">
    <property type="nucleotide sequence ID" value="NZ_BAABFD010000004.1"/>
</dbReference>
<feature type="compositionally biased region" description="Basic and acidic residues" evidence="1">
    <location>
        <begin position="1"/>
        <end position="11"/>
    </location>
</feature>
<accession>A0ABT4T148</accession>
<reference evidence="2 3" key="1">
    <citation type="submission" date="2022-11" db="EMBL/GenBank/DDBJ databases">
        <title>Nonomuraea corallina sp. nov., a new species of the genus Nonomuraea isolated from sea side sediment in Thai sea.</title>
        <authorList>
            <person name="Ngamcharungchit C."/>
            <person name="Matsumoto A."/>
            <person name="Suriyachadkun C."/>
            <person name="Panbangred W."/>
            <person name="Inahashi Y."/>
            <person name="Intra B."/>
        </authorList>
    </citation>
    <scope>NUCLEOTIDE SEQUENCE [LARGE SCALE GENOMIC DNA]</scope>
    <source>
        <strain evidence="2 3">DSM 43553</strain>
    </source>
</reference>
<sequence length="144" mass="15113">MTRKERDKGGYSEEAGYMAGRDDEYAVTAGSDEKAVAARTDEIEGHEEVVAGPSPHPMPPGARGDQGHGGDPGFRVRGPVDEAREGEVEDDGENLAERVPAGGHLSGDTEWVDSDLAEDPDAGSGRTDADDGDYLPGEGTGRPY</sequence>
<comment type="caution">
    <text evidence="2">The sequence shown here is derived from an EMBL/GenBank/DDBJ whole genome shotgun (WGS) entry which is preliminary data.</text>
</comment>
<feature type="compositionally biased region" description="Basic and acidic residues" evidence="1">
    <location>
        <begin position="31"/>
        <end position="49"/>
    </location>
</feature>
<dbReference type="EMBL" id="JAPNUD010000054">
    <property type="protein sequence ID" value="MDA0642948.1"/>
    <property type="molecule type" value="Genomic_DNA"/>
</dbReference>
<name>A0ABT4T148_9ACTN</name>
<keyword evidence="3" id="KW-1185">Reference proteome</keyword>
<organism evidence="2 3">
    <name type="scientific">Nonomuraea ferruginea</name>
    <dbReference type="NCBI Taxonomy" id="46174"/>
    <lineage>
        <taxon>Bacteria</taxon>
        <taxon>Bacillati</taxon>
        <taxon>Actinomycetota</taxon>
        <taxon>Actinomycetes</taxon>
        <taxon>Streptosporangiales</taxon>
        <taxon>Streptosporangiaceae</taxon>
        <taxon>Nonomuraea</taxon>
    </lineage>
</organism>
<proteinExistence type="predicted"/>